<dbReference type="Proteomes" id="UP001495147">
    <property type="component" value="Unassembled WGS sequence"/>
</dbReference>
<keyword evidence="2" id="KW-0547">Nucleotide-binding</keyword>
<evidence type="ECO:0000256" key="3">
    <source>
        <dbReference type="ARBA" id="ARBA00022840"/>
    </source>
</evidence>
<dbReference type="Gene3D" id="3.40.50.300">
    <property type="entry name" value="P-loop containing nucleotide triphosphate hydrolases"/>
    <property type="match status" value="1"/>
</dbReference>
<dbReference type="RefSeq" id="WP_347706115.1">
    <property type="nucleotide sequence ID" value="NZ_JBDPZD010000006.1"/>
</dbReference>
<evidence type="ECO:0000259" key="4">
    <source>
        <dbReference type="PROSITE" id="PS00662"/>
    </source>
</evidence>
<dbReference type="EMBL" id="JBDPZD010000006">
    <property type="protein sequence ID" value="MEO3693305.1"/>
    <property type="molecule type" value="Genomic_DNA"/>
</dbReference>
<proteinExistence type="inferred from homology"/>
<dbReference type="PANTHER" id="PTHR30258:SF2">
    <property type="entry name" value="COMG OPERON PROTEIN 1"/>
    <property type="match status" value="1"/>
</dbReference>
<evidence type="ECO:0000313" key="6">
    <source>
        <dbReference type="Proteomes" id="UP001495147"/>
    </source>
</evidence>
<dbReference type="CDD" id="cd01129">
    <property type="entry name" value="PulE-GspE-like"/>
    <property type="match status" value="1"/>
</dbReference>
<feature type="domain" description="Bacterial type II secretion system protein E" evidence="4">
    <location>
        <begin position="373"/>
        <end position="387"/>
    </location>
</feature>
<protein>
    <submittedName>
        <fullName evidence="5">ATPase, T2SS/T4P/T4SS family</fullName>
    </submittedName>
</protein>
<comment type="similarity">
    <text evidence="1">Belongs to the GSP E family.</text>
</comment>
<dbReference type="InterPro" id="IPR003593">
    <property type="entry name" value="AAA+_ATPase"/>
</dbReference>
<dbReference type="PANTHER" id="PTHR30258">
    <property type="entry name" value="TYPE II SECRETION SYSTEM PROTEIN GSPE-RELATED"/>
    <property type="match status" value="1"/>
</dbReference>
<accession>A0ABV0G6H3</accession>
<dbReference type="InterPro" id="IPR007831">
    <property type="entry name" value="T2SS_GspE_N"/>
</dbReference>
<sequence>MNTSAPAAVAPLIGALLLQREQIRAEDLNSALRFQAEQGGRIGAVLLRMGAVTAERLFAALSEQLGLGWARFEALDEGALREAAVRLGAASDTLRRLQALAWHDGNCWQVASVDPLDSEVREWAQSHPDLVDAAWWLIAPDDFERWCQRLEQGVLSTAMDERALREMAEDAPVIAWVNNLIAQAVESRASDIHLEPGEREFEVRLRVDGQLHTRLSLGMDRYPAVASRIKLVAGLDIAERRLPQDGRISTRAAGAEMDVRVSTIPAVFGESIVMRLLPKRRADLSLERLGLRPSQLQQFKHWLGLANGLVLVTGPTGAGKSTTLYSALAATNDQSRKILTVEDPVEFRLPHVIQVQAQPEIGYTFARALRAFLRHDPDIIMVGEIRDRETAEIAIQSALTGHLVLATLHTNDAPSAVTRLVDMGVEPFLVGAALRAVMAQRLVRRLCESCAAPRTDAPAVSEADLALTLADATAEDPSQPFPRWRQAAGCPACDGTGFRGRIGIYEMLDIDAEMQHALAREAGQTAVVEMARRRGYRTLAQEGVLKVVQGVTTLDEVLRATGGAGD</sequence>
<dbReference type="InterPro" id="IPR037257">
    <property type="entry name" value="T2SS_E_N_sf"/>
</dbReference>
<evidence type="ECO:0000313" key="5">
    <source>
        <dbReference type="EMBL" id="MEO3693305.1"/>
    </source>
</evidence>
<evidence type="ECO:0000256" key="1">
    <source>
        <dbReference type="ARBA" id="ARBA00006611"/>
    </source>
</evidence>
<keyword evidence="3" id="KW-0067">ATP-binding</keyword>
<evidence type="ECO:0000256" key="2">
    <source>
        <dbReference type="ARBA" id="ARBA00022741"/>
    </source>
</evidence>
<dbReference type="SUPFAM" id="SSF52540">
    <property type="entry name" value="P-loop containing nucleoside triphosphate hydrolases"/>
    <property type="match status" value="1"/>
</dbReference>
<dbReference type="SMART" id="SM00382">
    <property type="entry name" value="AAA"/>
    <property type="match status" value="1"/>
</dbReference>
<dbReference type="PROSITE" id="PS00662">
    <property type="entry name" value="T2SP_E"/>
    <property type="match status" value="1"/>
</dbReference>
<organism evidence="5 6">
    <name type="scientific">Roseateles paludis</name>
    <dbReference type="NCBI Taxonomy" id="3145238"/>
    <lineage>
        <taxon>Bacteria</taxon>
        <taxon>Pseudomonadati</taxon>
        <taxon>Pseudomonadota</taxon>
        <taxon>Betaproteobacteria</taxon>
        <taxon>Burkholderiales</taxon>
        <taxon>Sphaerotilaceae</taxon>
        <taxon>Roseateles</taxon>
    </lineage>
</organism>
<dbReference type="Gene3D" id="1.10.40.70">
    <property type="match status" value="1"/>
</dbReference>
<name>A0ABV0G6H3_9BURK</name>
<dbReference type="InterPro" id="IPR027417">
    <property type="entry name" value="P-loop_NTPase"/>
</dbReference>
<dbReference type="Gene3D" id="3.30.450.90">
    <property type="match status" value="1"/>
</dbReference>
<keyword evidence="6" id="KW-1185">Reference proteome</keyword>
<dbReference type="Pfam" id="PF00437">
    <property type="entry name" value="T2SSE"/>
    <property type="match status" value="1"/>
</dbReference>
<reference evidence="5 6" key="1">
    <citation type="submission" date="2024-05" db="EMBL/GenBank/DDBJ databases">
        <title>Roseateles sp. DJS-2-20 16S ribosomal RNA gene Genome sequencing and assembly.</title>
        <authorList>
            <person name="Woo H."/>
        </authorList>
    </citation>
    <scope>NUCLEOTIDE SEQUENCE [LARGE SCALE GENOMIC DNA]</scope>
    <source>
        <strain evidence="5 6">DJS-2-20</strain>
    </source>
</reference>
<gene>
    <name evidence="5" type="ORF">ABDJ85_17680</name>
</gene>
<dbReference type="InterPro" id="IPR001482">
    <property type="entry name" value="T2SS/T4SS_dom"/>
</dbReference>
<comment type="caution">
    <text evidence="5">The sequence shown here is derived from an EMBL/GenBank/DDBJ whole genome shotgun (WGS) entry which is preliminary data.</text>
</comment>
<dbReference type="Pfam" id="PF05157">
    <property type="entry name" value="MshEN"/>
    <property type="match status" value="1"/>
</dbReference>
<dbReference type="SUPFAM" id="SSF160246">
    <property type="entry name" value="EspE N-terminal domain-like"/>
    <property type="match status" value="1"/>
</dbReference>